<dbReference type="Proteomes" id="UP001341281">
    <property type="component" value="Chromosome 07"/>
</dbReference>
<evidence type="ECO:0000313" key="3">
    <source>
        <dbReference type="Proteomes" id="UP001341281"/>
    </source>
</evidence>
<gene>
    <name evidence="2" type="ORF">U9M48_032866</name>
</gene>
<keyword evidence="3" id="KW-1185">Reference proteome</keyword>
<reference evidence="2 3" key="1">
    <citation type="submission" date="2024-02" db="EMBL/GenBank/DDBJ databases">
        <title>High-quality chromosome-scale genome assembly of Pensacola bahiagrass (Paspalum notatum Flugge var. saurae).</title>
        <authorList>
            <person name="Vega J.M."/>
            <person name="Podio M."/>
            <person name="Orjuela J."/>
            <person name="Siena L.A."/>
            <person name="Pessino S.C."/>
            <person name="Combes M.C."/>
            <person name="Mariac C."/>
            <person name="Albertini E."/>
            <person name="Pupilli F."/>
            <person name="Ortiz J.P.A."/>
            <person name="Leblanc O."/>
        </authorList>
    </citation>
    <scope>NUCLEOTIDE SEQUENCE [LARGE SCALE GENOMIC DNA]</scope>
    <source>
        <strain evidence="2">R1</strain>
        <tissue evidence="2">Leaf</tissue>
    </source>
</reference>
<evidence type="ECO:0000313" key="2">
    <source>
        <dbReference type="EMBL" id="WVZ86019.1"/>
    </source>
</evidence>
<proteinExistence type="predicted"/>
<feature type="compositionally biased region" description="Basic and acidic residues" evidence="1">
    <location>
        <begin position="44"/>
        <end position="56"/>
    </location>
</feature>
<organism evidence="2 3">
    <name type="scientific">Paspalum notatum var. saurae</name>
    <dbReference type="NCBI Taxonomy" id="547442"/>
    <lineage>
        <taxon>Eukaryota</taxon>
        <taxon>Viridiplantae</taxon>
        <taxon>Streptophyta</taxon>
        <taxon>Embryophyta</taxon>
        <taxon>Tracheophyta</taxon>
        <taxon>Spermatophyta</taxon>
        <taxon>Magnoliopsida</taxon>
        <taxon>Liliopsida</taxon>
        <taxon>Poales</taxon>
        <taxon>Poaceae</taxon>
        <taxon>PACMAD clade</taxon>
        <taxon>Panicoideae</taxon>
        <taxon>Andropogonodae</taxon>
        <taxon>Paspaleae</taxon>
        <taxon>Paspalinae</taxon>
        <taxon>Paspalum</taxon>
    </lineage>
</organism>
<protein>
    <submittedName>
        <fullName evidence="2">Uncharacterized protein</fullName>
    </submittedName>
</protein>
<dbReference type="EMBL" id="CP144751">
    <property type="protein sequence ID" value="WVZ86019.1"/>
    <property type="molecule type" value="Genomic_DNA"/>
</dbReference>
<evidence type="ECO:0000256" key="1">
    <source>
        <dbReference type="SAM" id="MobiDB-lite"/>
    </source>
</evidence>
<accession>A0AAQ3U841</accession>
<name>A0AAQ3U841_PASNO</name>
<feature type="region of interest" description="Disordered" evidence="1">
    <location>
        <begin position="34"/>
        <end position="56"/>
    </location>
</feature>
<dbReference type="AlphaFoldDB" id="A0AAQ3U841"/>
<sequence>MEQRQGLEAGLRRLLGLGGRRLVLRHGWRGADGRAEAPEWEETAEQRPDHMDSRFSGEPLVRKSMFEPSVLLLF</sequence>